<feature type="compositionally biased region" description="Low complexity" evidence="1">
    <location>
        <begin position="105"/>
        <end position="116"/>
    </location>
</feature>
<feature type="non-terminal residue" evidence="2">
    <location>
        <position position="364"/>
    </location>
</feature>
<feature type="compositionally biased region" description="Low complexity" evidence="1">
    <location>
        <begin position="141"/>
        <end position="153"/>
    </location>
</feature>
<feature type="compositionally biased region" description="Basic and acidic residues" evidence="1">
    <location>
        <begin position="303"/>
        <end position="314"/>
    </location>
</feature>
<feature type="compositionally biased region" description="Low complexity" evidence="1">
    <location>
        <begin position="251"/>
        <end position="271"/>
    </location>
</feature>
<dbReference type="EMBL" id="CADCTT010000262">
    <property type="protein sequence ID" value="CAA9315578.1"/>
    <property type="molecule type" value="Genomic_DNA"/>
</dbReference>
<evidence type="ECO:0000313" key="2">
    <source>
        <dbReference type="EMBL" id="CAA9315578.1"/>
    </source>
</evidence>
<name>A0A6J4KW69_9ACTN</name>
<feature type="compositionally biased region" description="Low complexity" evidence="1">
    <location>
        <begin position="189"/>
        <end position="204"/>
    </location>
</feature>
<feature type="compositionally biased region" description="Basic residues" evidence="1">
    <location>
        <begin position="237"/>
        <end position="250"/>
    </location>
</feature>
<feature type="compositionally biased region" description="Low complexity" evidence="1">
    <location>
        <begin position="1"/>
        <end position="20"/>
    </location>
</feature>
<protein>
    <submittedName>
        <fullName evidence="2">Adenosine deaminase</fullName>
        <ecNumber evidence="2">3.5.4.4</ecNumber>
    </submittedName>
</protein>
<feature type="non-terminal residue" evidence="2">
    <location>
        <position position="1"/>
    </location>
</feature>
<dbReference type="AlphaFoldDB" id="A0A6J4KW69"/>
<sequence>DARPGPVALPAAARAAKGLPARPPRRRAAPGDGVRDRHGHRAPAARRQPGSAGPLVRRVGQLGFAGALPGDLRTHRRGDAEGSGPASGRPGVRRGPGRRRRGVRRGALGARAAHPGWAQRGRGRGGGPRRAAGGDGRLRRPGPAAGGAAAAHLHAARAADDPDRRAGAGLPRPGGGRLRPRGGRGRFPGGALPARLPAAEAGRLPVHDPRRRGGGRRLDPGRGAGLQRQPDRPRGTDRRRHRDRCRRHRPAGPAGVPRPRLAAAAGALPVVERPDRGGALAGGPPLPLPRRARLPGHRQLRQPADERDLADSGVRRPGGAPGLRPDRPAPGHPERRRQRLSALAPPRGPDRRRDPAGLRRRPGL</sequence>
<accession>A0A6J4KW69</accession>
<feature type="compositionally biased region" description="Basic residues" evidence="1">
    <location>
        <begin position="91"/>
        <end position="104"/>
    </location>
</feature>
<feature type="compositionally biased region" description="Basic residues" evidence="1">
    <location>
        <begin position="290"/>
        <end position="300"/>
    </location>
</feature>
<dbReference type="EC" id="3.5.4.4" evidence="2"/>
<evidence type="ECO:0000256" key="1">
    <source>
        <dbReference type="SAM" id="MobiDB-lite"/>
    </source>
</evidence>
<organism evidence="2">
    <name type="scientific">uncultured Friedmanniella sp</name>
    <dbReference type="NCBI Taxonomy" id="335381"/>
    <lineage>
        <taxon>Bacteria</taxon>
        <taxon>Bacillati</taxon>
        <taxon>Actinomycetota</taxon>
        <taxon>Actinomycetes</taxon>
        <taxon>Propionibacteriales</taxon>
        <taxon>Nocardioidaceae</taxon>
        <taxon>Friedmanniella</taxon>
        <taxon>environmental samples</taxon>
    </lineage>
</organism>
<proteinExistence type="predicted"/>
<keyword evidence="2" id="KW-0378">Hydrolase</keyword>
<reference evidence="2" key="1">
    <citation type="submission" date="2020-02" db="EMBL/GenBank/DDBJ databases">
        <authorList>
            <person name="Meier V. D."/>
        </authorList>
    </citation>
    <scope>NUCLEOTIDE SEQUENCE</scope>
    <source>
        <strain evidence="2">AVDCRST_MAG61</strain>
    </source>
</reference>
<feature type="region of interest" description="Disordered" evidence="1">
    <location>
        <begin position="1"/>
        <end position="364"/>
    </location>
</feature>
<feature type="compositionally biased region" description="Basic and acidic residues" evidence="1">
    <location>
        <begin position="324"/>
        <end position="333"/>
    </location>
</feature>
<dbReference type="GO" id="GO:0016787">
    <property type="term" value="F:hydrolase activity"/>
    <property type="evidence" value="ECO:0007669"/>
    <property type="project" value="UniProtKB-KW"/>
</dbReference>
<gene>
    <name evidence="2" type="ORF">AVDCRST_MAG61-2481</name>
</gene>
<feature type="compositionally biased region" description="Basic and acidic residues" evidence="1">
    <location>
        <begin position="348"/>
        <end position="357"/>
    </location>
</feature>
<feature type="compositionally biased region" description="Basic and acidic residues" evidence="1">
    <location>
        <begin position="157"/>
        <end position="166"/>
    </location>
</feature>